<dbReference type="OrthoDB" id="964298at2"/>
<evidence type="ECO:0000313" key="1">
    <source>
        <dbReference type="EMBL" id="RAI73965.1"/>
    </source>
</evidence>
<organism evidence="1 2">
    <name type="scientific">Spirosoma telluris</name>
    <dbReference type="NCBI Taxonomy" id="2183553"/>
    <lineage>
        <taxon>Bacteria</taxon>
        <taxon>Pseudomonadati</taxon>
        <taxon>Bacteroidota</taxon>
        <taxon>Cytophagia</taxon>
        <taxon>Cytophagales</taxon>
        <taxon>Cytophagaceae</taxon>
        <taxon>Spirosoma</taxon>
    </lineage>
</organism>
<evidence type="ECO:0000313" key="2">
    <source>
        <dbReference type="Proteomes" id="UP000249016"/>
    </source>
</evidence>
<accession>A0A327NGL0</accession>
<dbReference type="Proteomes" id="UP000249016">
    <property type="component" value="Unassembled WGS sequence"/>
</dbReference>
<gene>
    <name evidence="1" type="ORF">HMF3257_05635</name>
</gene>
<dbReference type="AlphaFoldDB" id="A0A327NGL0"/>
<dbReference type="EMBL" id="QLII01000001">
    <property type="protein sequence ID" value="RAI73965.1"/>
    <property type="molecule type" value="Genomic_DNA"/>
</dbReference>
<protein>
    <submittedName>
        <fullName evidence="1">Uncharacterized protein</fullName>
    </submittedName>
</protein>
<keyword evidence="2" id="KW-1185">Reference proteome</keyword>
<comment type="caution">
    <text evidence="1">The sequence shown here is derived from an EMBL/GenBank/DDBJ whole genome shotgun (WGS) entry which is preliminary data.</text>
</comment>
<reference evidence="1 2" key="1">
    <citation type="submission" date="2018-06" db="EMBL/GenBank/DDBJ databases">
        <title>Spirosoma sp. HMF3257 Genome sequencing and assembly.</title>
        <authorList>
            <person name="Kang H."/>
            <person name="Cha I."/>
            <person name="Kim H."/>
            <person name="Kang J."/>
            <person name="Joh K."/>
        </authorList>
    </citation>
    <scope>NUCLEOTIDE SEQUENCE [LARGE SCALE GENOMIC DNA]</scope>
    <source>
        <strain evidence="1 2">HMF3257</strain>
    </source>
</reference>
<proteinExistence type="predicted"/>
<name>A0A327NGL0_9BACT</name>
<sequence length="106" mass="11881">MASNARTITRRAMFAEIHQDTLEGGKSHVFSLKYVKKDSTVGQKARVRKCSKNLPGAKGYRGNINLNHVLLLENLDNQKPGGAPQPFEICIDLILEYNGQRVVHTY</sequence>